<gene>
    <name evidence="1" type="ORF">ABID29_002442</name>
</gene>
<proteinExistence type="predicted"/>
<evidence type="ECO:0000313" key="2">
    <source>
        <dbReference type="Proteomes" id="UP001549122"/>
    </source>
</evidence>
<dbReference type="EMBL" id="JBEPLO010000047">
    <property type="protein sequence ID" value="MET3559288.1"/>
    <property type="molecule type" value="Genomic_DNA"/>
</dbReference>
<comment type="caution">
    <text evidence="1">The sequence shown here is derived from an EMBL/GenBank/DDBJ whole genome shotgun (WGS) entry which is preliminary data.</text>
</comment>
<dbReference type="Proteomes" id="UP001549122">
    <property type="component" value="Unassembled WGS sequence"/>
</dbReference>
<reference evidence="1 2" key="1">
    <citation type="submission" date="2024-06" db="EMBL/GenBank/DDBJ databases">
        <title>Genomic Encyclopedia of Type Strains, Phase IV (KMG-IV): sequencing the most valuable type-strain genomes for metagenomic binning, comparative biology and taxonomic classification.</title>
        <authorList>
            <person name="Goeker M."/>
        </authorList>
    </citation>
    <scope>NUCLEOTIDE SEQUENCE [LARGE SCALE GENOMIC DNA]</scope>
    <source>
        <strain evidence="1 2">DSM 28303</strain>
    </source>
</reference>
<protein>
    <submittedName>
        <fullName evidence="1">Chitinase</fullName>
    </submittedName>
</protein>
<organism evidence="1 2">
    <name type="scientific">Streptococcus rupicaprae</name>
    <dbReference type="NCBI Taxonomy" id="759619"/>
    <lineage>
        <taxon>Bacteria</taxon>
        <taxon>Bacillati</taxon>
        <taxon>Bacillota</taxon>
        <taxon>Bacilli</taxon>
        <taxon>Lactobacillales</taxon>
        <taxon>Streptococcaceae</taxon>
        <taxon>Streptococcus</taxon>
    </lineage>
</organism>
<dbReference type="RefSeq" id="WP_354366373.1">
    <property type="nucleotide sequence ID" value="NZ_JBEPLO010000047.1"/>
</dbReference>
<keyword evidence="2" id="KW-1185">Reference proteome</keyword>
<accession>A0ABV2FLA7</accession>
<name>A0ABV2FLA7_9STRE</name>
<evidence type="ECO:0000313" key="1">
    <source>
        <dbReference type="EMBL" id="MET3559288.1"/>
    </source>
</evidence>
<sequence length="95" mass="11268">MSFRGRGGKGLTRKVDKATTYDKGYIYQLVYDQLIREKLSKASAEFVMRHFESRYQYALANMRFARTAEAIADYVYNGILAEWNKERRQELEREV</sequence>